<evidence type="ECO:0000313" key="4">
    <source>
        <dbReference type="Proteomes" id="UP000788419"/>
    </source>
</evidence>
<evidence type="ECO:0000259" key="2">
    <source>
        <dbReference type="Pfam" id="PF01266"/>
    </source>
</evidence>
<proteinExistence type="predicted"/>
<evidence type="ECO:0000313" key="3">
    <source>
        <dbReference type="EMBL" id="KAF1696853.1"/>
    </source>
</evidence>
<organism evidence="3 4">
    <name type="scientific">Pseudoxanthomonas daejeonensis</name>
    <dbReference type="NCBI Taxonomy" id="266062"/>
    <lineage>
        <taxon>Bacteria</taxon>
        <taxon>Pseudomonadati</taxon>
        <taxon>Pseudomonadota</taxon>
        <taxon>Gammaproteobacteria</taxon>
        <taxon>Lysobacterales</taxon>
        <taxon>Lysobacteraceae</taxon>
        <taxon>Pseudoxanthomonas</taxon>
    </lineage>
</organism>
<dbReference type="RefSeq" id="WP_162408323.1">
    <property type="nucleotide sequence ID" value="NZ_PDWN01000002.1"/>
</dbReference>
<dbReference type="InterPro" id="IPR036188">
    <property type="entry name" value="FAD/NAD-bd_sf"/>
</dbReference>
<dbReference type="Proteomes" id="UP000788419">
    <property type="component" value="Unassembled WGS sequence"/>
</dbReference>
<gene>
    <name evidence="3" type="ORF">CSC65_02090</name>
</gene>
<dbReference type="EMBL" id="PDWN01000002">
    <property type="protein sequence ID" value="KAF1696853.1"/>
    <property type="molecule type" value="Genomic_DNA"/>
</dbReference>
<dbReference type="PANTHER" id="PTHR13847">
    <property type="entry name" value="SARCOSINE DEHYDROGENASE-RELATED"/>
    <property type="match status" value="1"/>
</dbReference>
<dbReference type="PANTHER" id="PTHR13847:SF201">
    <property type="entry name" value="PUTATIBE OXIDOREDUCTASE"/>
    <property type="match status" value="1"/>
</dbReference>
<protein>
    <submittedName>
        <fullName evidence="3">Amino acid oxidase</fullName>
    </submittedName>
</protein>
<dbReference type="SUPFAM" id="SSF51905">
    <property type="entry name" value="FAD/NAD(P)-binding domain"/>
    <property type="match status" value="1"/>
</dbReference>
<dbReference type="InterPro" id="IPR006076">
    <property type="entry name" value="FAD-dep_OxRdtase"/>
</dbReference>
<reference evidence="3 4" key="1">
    <citation type="submission" date="2017-10" db="EMBL/GenBank/DDBJ databases">
        <title>Whole genome sequencing of members of genus Pseudoxanthomonas.</title>
        <authorList>
            <person name="Kumar S."/>
            <person name="Bansal K."/>
            <person name="Kaur A."/>
            <person name="Patil P."/>
            <person name="Sharma S."/>
            <person name="Patil P.B."/>
        </authorList>
    </citation>
    <scope>NUCLEOTIDE SEQUENCE [LARGE SCALE GENOMIC DNA]</scope>
    <source>
        <strain evidence="3 4">DSM 17801</strain>
    </source>
</reference>
<name>A0ABQ6ZAF3_9GAMM</name>
<feature type="domain" description="FAD dependent oxidoreductase" evidence="2">
    <location>
        <begin position="30"/>
        <end position="382"/>
    </location>
</feature>
<sequence length="403" mass="44560">MDLKSGYPFWAIRGGLSAPLPALAADLDCDVAVVGGGITGALIADELAAHGHAVAVLEKRDVGWGSTSASTALLQYEIDTHLVDLAKRYGEADAALAYRACVTAIDWLRERAADLDGVAFNHCRSLYYASRRRHVRDLREEFAARERHGIEVEWWEADDVEAGYGFRAPAAILSRQAAQVDPYQMAQRLLRRLHRGGGAVHDHEEIVGLQATSRRVVLRTASGFQVRAGHVVLACGYENQRWLRKRVARNRSSYAFVSDPLPVALLGGLVDSLVWESARPYLYVRTTPDRRLLVGGEDDAVDIPARRDARVQAKAGTLLEKARALFPQLPLRPAFAWGGTFAETRDGLPWFGRHEQWGPRVLFAMAYGGNGITYSALGAQLLRATVERRRHPLGKLFSFERKG</sequence>
<dbReference type="Gene3D" id="3.50.50.60">
    <property type="entry name" value="FAD/NAD(P)-binding domain"/>
    <property type="match status" value="1"/>
</dbReference>
<dbReference type="Gene3D" id="3.30.9.10">
    <property type="entry name" value="D-Amino Acid Oxidase, subunit A, domain 2"/>
    <property type="match status" value="1"/>
</dbReference>
<dbReference type="Pfam" id="PF01266">
    <property type="entry name" value="DAO"/>
    <property type="match status" value="1"/>
</dbReference>
<keyword evidence="1" id="KW-0560">Oxidoreductase</keyword>
<comment type="caution">
    <text evidence="3">The sequence shown here is derived from an EMBL/GenBank/DDBJ whole genome shotgun (WGS) entry which is preliminary data.</text>
</comment>
<evidence type="ECO:0000256" key="1">
    <source>
        <dbReference type="ARBA" id="ARBA00023002"/>
    </source>
</evidence>
<accession>A0ABQ6ZAF3</accession>
<keyword evidence="4" id="KW-1185">Reference proteome</keyword>